<evidence type="ECO:0000256" key="3">
    <source>
        <dbReference type="ARBA" id="ARBA00023125"/>
    </source>
</evidence>
<dbReference type="InterPro" id="IPR001647">
    <property type="entry name" value="HTH_TetR"/>
</dbReference>
<dbReference type="SUPFAM" id="SSF48498">
    <property type="entry name" value="Tetracyclin repressor-like, C-terminal domain"/>
    <property type="match status" value="1"/>
</dbReference>
<dbReference type="PANTHER" id="PTHR30055:SF234">
    <property type="entry name" value="HTH-TYPE TRANSCRIPTIONAL REGULATOR BETI"/>
    <property type="match status" value="1"/>
</dbReference>
<keyword evidence="8" id="KW-1185">Reference proteome</keyword>
<dbReference type="Proteomes" id="UP001500279">
    <property type="component" value="Unassembled WGS sequence"/>
</dbReference>
<feature type="DNA-binding region" description="H-T-H motif" evidence="5">
    <location>
        <begin position="33"/>
        <end position="52"/>
    </location>
</feature>
<evidence type="ECO:0000256" key="5">
    <source>
        <dbReference type="PROSITE-ProRule" id="PRU00335"/>
    </source>
</evidence>
<dbReference type="PRINTS" id="PR00455">
    <property type="entry name" value="HTHTETR"/>
</dbReference>
<reference evidence="7 8" key="1">
    <citation type="journal article" date="2019" name="Int. J. Syst. Evol. Microbiol.">
        <title>The Global Catalogue of Microorganisms (GCM) 10K type strain sequencing project: providing services to taxonomists for standard genome sequencing and annotation.</title>
        <authorList>
            <consortium name="The Broad Institute Genomics Platform"/>
            <consortium name="The Broad Institute Genome Sequencing Center for Infectious Disease"/>
            <person name="Wu L."/>
            <person name="Ma J."/>
        </authorList>
    </citation>
    <scope>NUCLEOTIDE SEQUENCE [LARGE SCALE GENOMIC DNA]</scope>
    <source>
        <strain evidence="7 8">JCM 15503</strain>
    </source>
</reference>
<evidence type="ECO:0000256" key="1">
    <source>
        <dbReference type="ARBA" id="ARBA00022491"/>
    </source>
</evidence>
<gene>
    <name evidence="7" type="ORF">GCM10009107_61090</name>
</gene>
<keyword evidence="2" id="KW-0805">Transcription regulation</keyword>
<dbReference type="InterPro" id="IPR050109">
    <property type="entry name" value="HTH-type_TetR-like_transc_reg"/>
</dbReference>
<dbReference type="SUPFAM" id="SSF46689">
    <property type="entry name" value="Homeodomain-like"/>
    <property type="match status" value="1"/>
</dbReference>
<evidence type="ECO:0000259" key="6">
    <source>
        <dbReference type="PROSITE" id="PS50977"/>
    </source>
</evidence>
<keyword evidence="1" id="KW-0678">Repressor</keyword>
<dbReference type="InterPro" id="IPR036271">
    <property type="entry name" value="Tet_transcr_reg_TetR-rel_C_sf"/>
</dbReference>
<evidence type="ECO:0000256" key="4">
    <source>
        <dbReference type="ARBA" id="ARBA00023163"/>
    </source>
</evidence>
<sequence length="214" mass="23822">MARGRSPGYDNQRDAILARAAELFAQQGYPGTSMNQVAQACGLSKPAVYHYFRDKYALLVEIAEGHVARLQELVQEVEAADLLPEPRLRELIHRFVEEYGSAQHAHRVLTEDVGILEPADRERVLNKERQVVEGFARAIRQMRPRLAEGGMSKPLTMLLFGMINWMFTWLRPDGALTYAAMAPVVTDLFFGGIGAVRPPLPAEPPPDPKTSNGD</sequence>
<keyword evidence="4" id="KW-0804">Transcription</keyword>
<organism evidence="7 8">
    <name type="scientific">Ideonella azotifigens</name>
    <dbReference type="NCBI Taxonomy" id="513160"/>
    <lineage>
        <taxon>Bacteria</taxon>
        <taxon>Pseudomonadati</taxon>
        <taxon>Pseudomonadota</taxon>
        <taxon>Betaproteobacteria</taxon>
        <taxon>Burkholderiales</taxon>
        <taxon>Sphaerotilaceae</taxon>
        <taxon>Ideonella</taxon>
    </lineage>
</organism>
<dbReference type="InterPro" id="IPR041490">
    <property type="entry name" value="KstR2_TetR_C"/>
</dbReference>
<accession>A0ABN1KKT3</accession>
<protein>
    <submittedName>
        <fullName evidence="7">TetR/AcrR family transcriptional regulator</fullName>
    </submittedName>
</protein>
<dbReference type="Pfam" id="PF00440">
    <property type="entry name" value="TetR_N"/>
    <property type="match status" value="1"/>
</dbReference>
<dbReference type="EMBL" id="BAAAEW010000047">
    <property type="protein sequence ID" value="GAA0769801.1"/>
    <property type="molecule type" value="Genomic_DNA"/>
</dbReference>
<dbReference type="PANTHER" id="PTHR30055">
    <property type="entry name" value="HTH-TYPE TRANSCRIPTIONAL REGULATOR RUTR"/>
    <property type="match status" value="1"/>
</dbReference>
<dbReference type="PROSITE" id="PS01081">
    <property type="entry name" value="HTH_TETR_1"/>
    <property type="match status" value="1"/>
</dbReference>
<evidence type="ECO:0000313" key="8">
    <source>
        <dbReference type="Proteomes" id="UP001500279"/>
    </source>
</evidence>
<proteinExistence type="predicted"/>
<dbReference type="InterPro" id="IPR023772">
    <property type="entry name" value="DNA-bd_HTH_TetR-type_CS"/>
</dbReference>
<evidence type="ECO:0000256" key="2">
    <source>
        <dbReference type="ARBA" id="ARBA00023015"/>
    </source>
</evidence>
<dbReference type="InterPro" id="IPR009057">
    <property type="entry name" value="Homeodomain-like_sf"/>
</dbReference>
<comment type="caution">
    <text evidence="7">The sequence shown here is derived from an EMBL/GenBank/DDBJ whole genome shotgun (WGS) entry which is preliminary data.</text>
</comment>
<keyword evidence="3 5" id="KW-0238">DNA-binding</keyword>
<name>A0ABN1KKT3_9BURK</name>
<evidence type="ECO:0000313" key="7">
    <source>
        <dbReference type="EMBL" id="GAA0769801.1"/>
    </source>
</evidence>
<dbReference type="PROSITE" id="PS50977">
    <property type="entry name" value="HTH_TETR_2"/>
    <property type="match status" value="1"/>
</dbReference>
<dbReference type="Gene3D" id="1.10.357.10">
    <property type="entry name" value="Tetracycline Repressor, domain 2"/>
    <property type="match status" value="1"/>
</dbReference>
<dbReference type="Pfam" id="PF17932">
    <property type="entry name" value="TetR_C_24"/>
    <property type="match status" value="1"/>
</dbReference>
<dbReference type="RefSeq" id="WP_141288100.1">
    <property type="nucleotide sequence ID" value="NZ_BAAAEW010000047.1"/>
</dbReference>
<feature type="domain" description="HTH tetR-type" evidence="6">
    <location>
        <begin position="10"/>
        <end position="70"/>
    </location>
</feature>
<dbReference type="Gene3D" id="1.10.10.60">
    <property type="entry name" value="Homeodomain-like"/>
    <property type="match status" value="1"/>
</dbReference>